<accession>A0A448XNM9</accession>
<dbReference type="AlphaFoldDB" id="A0A448XNM9"/>
<dbReference type="Pfam" id="PF20206">
    <property type="entry name" value="Tra1_ring"/>
    <property type="match status" value="1"/>
</dbReference>
<keyword evidence="2" id="KW-1185">Reference proteome</keyword>
<protein>
    <submittedName>
        <fullName evidence="1">Uncharacterized protein</fullName>
    </submittedName>
</protein>
<evidence type="ECO:0000313" key="1">
    <source>
        <dbReference type="EMBL" id="VEL41057.1"/>
    </source>
</evidence>
<evidence type="ECO:0000313" key="2">
    <source>
        <dbReference type="Proteomes" id="UP000784294"/>
    </source>
</evidence>
<dbReference type="EMBL" id="CAAALY010267677">
    <property type="protein sequence ID" value="VEL41057.1"/>
    <property type="molecule type" value="Genomic_DNA"/>
</dbReference>
<comment type="caution">
    <text evidence="1">The sequence shown here is derived from an EMBL/GenBank/DDBJ whole genome shotgun (WGS) entry which is preliminary data.</text>
</comment>
<dbReference type="Proteomes" id="UP000784294">
    <property type="component" value="Unassembled WGS sequence"/>
</dbReference>
<gene>
    <name evidence="1" type="ORF">PXEA_LOCUS34497</name>
</gene>
<name>A0A448XNM9_9PLAT</name>
<dbReference type="InterPro" id="IPR046805">
    <property type="entry name" value="Tra1_ring"/>
</dbReference>
<sequence>MTKRHSYRLRQITSLAWPCVTSNLSLVDLQEKYTGLQLLAHLIAHFHVANTATFQVFQCLAKGTHNETRKIVNPALDVLIPAWVRQLEDQVESMN</sequence>
<organism evidence="1 2">
    <name type="scientific">Protopolystoma xenopodis</name>
    <dbReference type="NCBI Taxonomy" id="117903"/>
    <lineage>
        <taxon>Eukaryota</taxon>
        <taxon>Metazoa</taxon>
        <taxon>Spiralia</taxon>
        <taxon>Lophotrochozoa</taxon>
        <taxon>Platyhelminthes</taxon>
        <taxon>Monogenea</taxon>
        <taxon>Polyopisthocotylea</taxon>
        <taxon>Polystomatidea</taxon>
        <taxon>Polystomatidae</taxon>
        <taxon>Protopolystoma</taxon>
    </lineage>
</organism>
<reference evidence="1" key="1">
    <citation type="submission" date="2018-11" db="EMBL/GenBank/DDBJ databases">
        <authorList>
            <consortium name="Pathogen Informatics"/>
        </authorList>
    </citation>
    <scope>NUCLEOTIDE SEQUENCE</scope>
</reference>
<dbReference type="OrthoDB" id="6277385at2759"/>
<proteinExistence type="predicted"/>